<evidence type="ECO:0000259" key="4">
    <source>
        <dbReference type="PROSITE" id="PS50055"/>
    </source>
</evidence>
<dbReference type="SMART" id="SM00404">
    <property type="entry name" value="PTPc_motif"/>
    <property type="match status" value="1"/>
</dbReference>
<evidence type="ECO:0000256" key="1">
    <source>
        <dbReference type="ARBA" id="ARBA00009649"/>
    </source>
</evidence>
<dbReference type="PROSITE" id="PS50056">
    <property type="entry name" value="TYR_PHOSPHATASE_2"/>
    <property type="match status" value="1"/>
</dbReference>
<dbReference type="OrthoDB" id="10253954at2759"/>
<dbReference type="PROSITE" id="PS50055">
    <property type="entry name" value="TYR_PHOSPHATASE_PTP"/>
    <property type="match status" value="1"/>
</dbReference>
<dbReference type="InterPro" id="IPR016130">
    <property type="entry name" value="Tyr_Pase_AS"/>
</dbReference>
<name>A0A8H7UIL0_MORIS</name>
<sequence>MSVVYNYSPTQSPGDSYFSPSEPTSYDTMDSSQTPYFTAPLSPMFNTEFFQAVQARNSGTPPFMSNGDMDSSSFHAQASARSSRDIPMNLHMGPKTHSSRRDDALNKPVPNGHFTSPDHLNTLLSSNKLLLLDARSFVQYSHSHIRNAVGVSVPTTILRRPTFTLEKLSEAIVNDESKKKLQNWQQAEHIILYDQNSHTLQDASASSILHLYTKFQKQGYKGQLSCLSGGIDAFSKAYPNACVIGQYPTQSRVTTASLPLNAERPLHLNLGKITNGQDSNQRSGPRKMHLSLPPMTAPAPKFENQAFNPFFSNIRQNMELSHGGIKERFPVRLPSGYDINVQSGQVQGAVRPLKACFGTKNGTVVPSWLTNVLLPDNVGPTYIAETYEKIERTEQMRLQNIMQHHSNRASGNLKEHPWSIVSGIEMGSLNRYNNIWPFEYTRVKLVNHKPESTDYINASYIQYIDVSPAELPSHDGKERNDGIPRLDSLSSQNESSMSTRTYRRYISTQGPLPATFRDFYTAVWEQNSLVIVMLTKEEEMNRIKCHRYWPSELNKPEYHGDMAVTMVSEQEEAVVDRNGQANTNPDEVIVIRKLILEKKGSNQQRTLSHIQYKGWMDFGVPDDPLGTLRLIELAGNTQTSYEQQAIQNNQPPVGPMFVHCSAGCGRTGAFCTIDTLMTRLTIQDECMTEEEREGQLDILRETVEKFREQRVSMVQTLRQLAFCYEATLWWILDF</sequence>
<feature type="domain" description="Tyrosine-protein phosphatase" evidence="4">
    <location>
        <begin position="430"/>
        <end position="730"/>
    </location>
</feature>
<feature type="region of interest" description="Disordered" evidence="3">
    <location>
        <begin position="1"/>
        <end position="31"/>
    </location>
</feature>
<evidence type="ECO:0000256" key="2">
    <source>
        <dbReference type="ARBA" id="ARBA00013064"/>
    </source>
</evidence>
<dbReference type="Pfam" id="PF00102">
    <property type="entry name" value="Y_phosphatase"/>
    <property type="match status" value="1"/>
</dbReference>
<feature type="compositionally biased region" description="Polar residues" evidence="3">
    <location>
        <begin position="488"/>
        <end position="497"/>
    </location>
</feature>
<dbReference type="PRINTS" id="PR00700">
    <property type="entry name" value="PRTYPHPHTASE"/>
</dbReference>
<organism evidence="7 8">
    <name type="scientific">Mortierella isabellina</name>
    <name type="common">Filamentous fungus</name>
    <name type="synonym">Umbelopsis isabellina</name>
    <dbReference type="NCBI Taxonomy" id="91625"/>
    <lineage>
        <taxon>Eukaryota</taxon>
        <taxon>Fungi</taxon>
        <taxon>Fungi incertae sedis</taxon>
        <taxon>Mucoromycota</taxon>
        <taxon>Mucoromycotina</taxon>
        <taxon>Umbelopsidomycetes</taxon>
        <taxon>Umbelopsidales</taxon>
        <taxon>Umbelopsidaceae</taxon>
        <taxon>Umbelopsis</taxon>
    </lineage>
</organism>
<evidence type="ECO:0000313" key="7">
    <source>
        <dbReference type="EMBL" id="KAG2181148.1"/>
    </source>
</evidence>
<feature type="domain" description="Tyrosine specific protein phosphatases" evidence="5">
    <location>
        <begin position="631"/>
        <end position="721"/>
    </location>
</feature>
<evidence type="ECO:0000259" key="6">
    <source>
        <dbReference type="PROSITE" id="PS50206"/>
    </source>
</evidence>
<dbReference type="SMART" id="SM00194">
    <property type="entry name" value="PTPc"/>
    <property type="match status" value="1"/>
</dbReference>
<proteinExistence type="inferred from homology"/>
<dbReference type="SMART" id="SM00450">
    <property type="entry name" value="RHOD"/>
    <property type="match status" value="1"/>
</dbReference>
<dbReference type="InterPro" id="IPR036873">
    <property type="entry name" value="Rhodanese-like_dom_sf"/>
</dbReference>
<feature type="compositionally biased region" description="Polar residues" evidence="3">
    <location>
        <begin position="71"/>
        <end position="81"/>
    </location>
</feature>
<dbReference type="Pfam" id="PF00581">
    <property type="entry name" value="Rhodanese"/>
    <property type="match status" value="1"/>
</dbReference>
<gene>
    <name evidence="7" type="ORF">INT43_008730</name>
</gene>
<dbReference type="PANTHER" id="PTHR19134:SF561">
    <property type="entry name" value="PROTEIN TYROSINE PHOSPHATASE 36E, ISOFORM A"/>
    <property type="match status" value="1"/>
</dbReference>
<protein>
    <recommendedName>
        <fullName evidence="2">protein-tyrosine-phosphatase</fullName>
        <ecNumber evidence="2">3.1.3.48</ecNumber>
    </recommendedName>
</protein>
<dbReference type="Proteomes" id="UP000654370">
    <property type="component" value="Unassembled WGS sequence"/>
</dbReference>
<dbReference type="CDD" id="cd01446">
    <property type="entry name" value="DSP_MapKP"/>
    <property type="match status" value="1"/>
</dbReference>
<dbReference type="InterPro" id="IPR000387">
    <property type="entry name" value="Tyr_Pase_dom"/>
</dbReference>
<comment type="similarity">
    <text evidence="1">Belongs to the protein-tyrosine phosphatase family. Non-receptor class subfamily.</text>
</comment>
<evidence type="ECO:0000313" key="8">
    <source>
        <dbReference type="Proteomes" id="UP000654370"/>
    </source>
</evidence>
<dbReference type="EC" id="3.1.3.48" evidence="2"/>
<feature type="compositionally biased region" description="Basic and acidic residues" evidence="3">
    <location>
        <begin position="472"/>
        <end position="484"/>
    </location>
</feature>
<keyword evidence="8" id="KW-1185">Reference proteome</keyword>
<dbReference type="InterPro" id="IPR003595">
    <property type="entry name" value="Tyr_Pase_cat"/>
</dbReference>
<dbReference type="GO" id="GO:0004725">
    <property type="term" value="F:protein tyrosine phosphatase activity"/>
    <property type="evidence" value="ECO:0007669"/>
    <property type="project" value="UniProtKB-EC"/>
</dbReference>
<feature type="domain" description="Rhodanese" evidence="6">
    <location>
        <begin position="125"/>
        <end position="243"/>
    </location>
</feature>
<dbReference type="Gene3D" id="3.40.250.10">
    <property type="entry name" value="Rhodanese-like domain"/>
    <property type="match status" value="1"/>
</dbReference>
<comment type="caution">
    <text evidence="7">The sequence shown here is derived from an EMBL/GenBank/DDBJ whole genome shotgun (WGS) entry which is preliminary data.</text>
</comment>
<evidence type="ECO:0000259" key="5">
    <source>
        <dbReference type="PROSITE" id="PS50056"/>
    </source>
</evidence>
<dbReference type="SUPFAM" id="SSF52821">
    <property type="entry name" value="Rhodanese/Cell cycle control phosphatase"/>
    <property type="match status" value="1"/>
</dbReference>
<dbReference type="SUPFAM" id="SSF52799">
    <property type="entry name" value="(Phosphotyrosine protein) phosphatases II"/>
    <property type="match status" value="1"/>
</dbReference>
<dbReference type="InterPro" id="IPR029021">
    <property type="entry name" value="Prot-tyrosine_phosphatase-like"/>
</dbReference>
<dbReference type="AlphaFoldDB" id="A0A8H7UIL0"/>
<dbReference type="EMBL" id="JAEPQZ010000005">
    <property type="protein sequence ID" value="KAG2181148.1"/>
    <property type="molecule type" value="Genomic_DNA"/>
</dbReference>
<dbReference type="PANTHER" id="PTHR19134">
    <property type="entry name" value="RECEPTOR-TYPE TYROSINE-PROTEIN PHOSPHATASE"/>
    <property type="match status" value="1"/>
</dbReference>
<feature type="region of interest" description="Disordered" evidence="3">
    <location>
        <begin position="71"/>
        <end position="103"/>
    </location>
</feature>
<dbReference type="PROSITE" id="PS00383">
    <property type="entry name" value="TYR_PHOSPHATASE_1"/>
    <property type="match status" value="1"/>
</dbReference>
<dbReference type="CDD" id="cd18533">
    <property type="entry name" value="PTP_fungal"/>
    <property type="match status" value="1"/>
</dbReference>
<evidence type="ECO:0000256" key="3">
    <source>
        <dbReference type="SAM" id="MobiDB-lite"/>
    </source>
</evidence>
<reference evidence="7" key="1">
    <citation type="submission" date="2020-12" db="EMBL/GenBank/DDBJ databases">
        <title>Metabolic potential, ecology and presence of endohyphal bacteria is reflected in genomic diversity of Mucoromycotina.</title>
        <authorList>
            <person name="Muszewska A."/>
            <person name="Okrasinska A."/>
            <person name="Steczkiewicz K."/>
            <person name="Drgas O."/>
            <person name="Orlowska M."/>
            <person name="Perlinska-Lenart U."/>
            <person name="Aleksandrzak-Piekarczyk T."/>
            <person name="Szatraj K."/>
            <person name="Zielenkiewicz U."/>
            <person name="Pilsyk S."/>
            <person name="Malc E."/>
            <person name="Mieczkowski P."/>
            <person name="Kruszewska J.S."/>
            <person name="Biernat P."/>
            <person name="Pawlowska J."/>
        </authorList>
    </citation>
    <scope>NUCLEOTIDE SEQUENCE</scope>
    <source>
        <strain evidence="7">WA0000067209</strain>
    </source>
</reference>
<dbReference type="InterPro" id="IPR050348">
    <property type="entry name" value="Protein-Tyr_Phosphatase"/>
</dbReference>
<dbReference type="PROSITE" id="PS50206">
    <property type="entry name" value="RHODANESE_3"/>
    <property type="match status" value="1"/>
</dbReference>
<dbReference type="InterPro" id="IPR000242">
    <property type="entry name" value="PTP_cat"/>
</dbReference>
<dbReference type="Gene3D" id="3.90.190.10">
    <property type="entry name" value="Protein tyrosine phosphatase superfamily"/>
    <property type="match status" value="1"/>
</dbReference>
<accession>A0A8H7UIL0</accession>
<feature type="region of interest" description="Disordered" evidence="3">
    <location>
        <begin position="471"/>
        <end position="497"/>
    </location>
</feature>
<dbReference type="InterPro" id="IPR001763">
    <property type="entry name" value="Rhodanese-like_dom"/>
</dbReference>